<keyword evidence="2" id="KW-1133">Transmembrane helix</keyword>
<dbReference type="EMBL" id="CP121106">
    <property type="protein sequence ID" value="WFL76154.1"/>
    <property type="molecule type" value="Genomic_DNA"/>
</dbReference>
<proteinExistence type="predicted"/>
<feature type="transmembrane region" description="Helical" evidence="2">
    <location>
        <begin position="26"/>
        <end position="48"/>
    </location>
</feature>
<keyword evidence="4" id="KW-1185">Reference proteome</keyword>
<gene>
    <name evidence="3" type="ORF">P7228_09080</name>
</gene>
<organism evidence="3 4">
    <name type="scientific">Altererythrobacter arenosus</name>
    <dbReference type="NCBI Taxonomy" id="3032592"/>
    <lineage>
        <taxon>Bacteria</taxon>
        <taxon>Pseudomonadati</taxon>
        <taxon>Pseudomonadota</taxon>
        <taxon>Alphaproteobacteria</taxon>
        <taxon>Sphingomonadales</taxon>
        <taxon>Erythrobacteraceae</taxon>
        <taxon>Altererythrobacter</taxon>
    </lineage>
</organism>
<evidence type="ECO:0000256" key="1">
    <source>
        <dbReference type="SAM" id="MobiDB-lite"/>
    </source>
</evidence>
<feature type="compositionally biased region" description="Low complexity" evidence="1">
    <location>
        <begin position="71"/>
        <end position="80"/>
    </location>
</feature>
<reference evidence="3 4" key="1">
    <citation type="submission" date="2023-03" db="EMBL/GenBank/DDBJ databases">
        <title>Altererythrobacter sp. CAU 1644 isolated from sand.</title>
        <authorList>
            <person name="Kim W."/>
        </authorList>
    </citation>
    <scope>NUCLEOTIDE SEQUENCE [LARGE SCALE GENOMIC DNA]</scope>
    <source>
        <strain evidence="3 4">CAU 1644</strain>
    </source>
</reference>
<evidence type="ECO:0000313" key="3">
    <source>
        <dbReference type="EMBL" id="WFL76154.1"/>
    </source>
</evidence>
<name>A0ABY8FMA6_9SPHN</name>
<dbReference type="InterPro" id="IPR045936">
    <property type="entry name" value="DUF6356"/>
</dbReference>
<sequence>MYKLFSEHPATVGETYFEHLLAAANFGIRMMLAGIACLLHGVFPFLFVKTGSRAVAQLHESMLTKRDRRLLATTDAATATPQPPRSRDTGHRLSVPTQPLSHSAGITSRH</sequence>
<dbReference type="Proteomes" id="UP001215827">
    <property type="component" value="Chromosome"/>
</dbReference>
<keyword evidence="2" id="KW-0472">Membrane</keyword>
<feature type="compositionally biased region" description="Polar residues" evidence="1">
    <location>
        <begin position="95"/>
        <end position="110"/>
    </location>
</feature>
<protein>
    <submittedName>
        <fullName evidence="3">DUF6356 family protein</fullName>
    </submittedName>
</protein>
<feature type="region of interest" description="Disordered" evidence="1">
    <location>
        <begin position="70"/>
        <end position="110"/>
    </location>
</feature>
<evidence type="ECO:0000313" key="4">
    <source>
        <dbReference type="Proteomes" id="UP001215827"/>
    </source>
</evidence>
<evidence type="ECO:0000256" key="2">
    <source>
        <dbReference type="SAM" id="Phobius"/>
    </source>
</evidence>
<dbReference type="Pfam" id="PF19883">
    <property type="entry name" value="DUF6356"/>
    <property type="match status" value="1"/>
</dbReference>
<keyword evidence="2" id="KW-0812">Transmembrane</keyword>
<accession>A0ABY8FMA6</accession>